<dbReference type="Proteomes" id="UP000736787">
    <property type="component" value="Unassembled WGS sequence"/>
</dbReference>
<evidence type="ECO:0000313" key="3">
    <source>
        <dbReference type="EMBL" id="RAW28879.1"/>
    </source>
</evidence>
<organism evidence="3 4">
    <name type="scientific">Phytophthora cactorum</name>
    <dbReference type="NCBI Taxonomy" id="29920"/>
    <lineage>
        <taxon>Eukaryota</taxon>
        <taxon>Sar</taxon>
        <taxon>Stramenopiles</taxon>
        <taxon>Oomycota</taxon>
        <taxon>Peronosporomycetes</taxon>
        <taxon>Peronosporales</taxon>
        <taxon>Peronosporaceae</taxon>
        <taxon>Phytophthora</taxon>
    </lineage>
</organism>
<keyword evidence="4" id="KW-1185">Reference proteome</keyword>
<proteinExistence type="predicted"/>
<dbReference type="VEuPathDB" id="FungiDB:PC110_g14739"/>
<comment type="caution">
    <text evidence="3">The sequence shown here is derived from an EMBL/GenBank/DDBJ whole genome shotgun (WGS) entry which is preliminary data.</text>
</comment>
<reference evidence="3 4" key="1">
    <citation type="submission" date="2018-01" db="EMBL/GenBank/DDBJ databases">
        <title>Draft genome of the strawberry crown rot pathogen Phytophthora cactorum.</title>
        <authorList>
            <person name="Armitage A.D."/>
            <person name="Lysoe E."/>
            <person name="Nellist C.F."/>
            <person name="Harrison R.J."/>
            <person name="Brurberg M.B."/>
        </authorList>
    </citation>
    <scope>NUCLEOTIDE SEQUENCE [LARGE SCALE GENOMIC DNA]</scope>
    <source>
        <strain evidence="3 4">10300</strain>
    </source>
</reference>
<dbReference type="EMBL" id="RCMK01000995">
    <property type="protein sequence ID" value="KAG2905239.1"/>
    <property type="molecule type" value="Genomic_DNA"/>
</dbReference>
<evidence type="ECO:0000313" key="4">
    <source>
        <dbReference type="Proteomes" id="UP000251314"/>
    </source>
</evidence>
<dbReference type="Proteomes" id="UP000760860">
    <property type="component" value="Unassembled WGS sequence"/>
</dbReference>
<dbReference type="EMBL" id="RCMV01001005">
    <property type="protein sequence ID" value="KAG3211043.1"/>
    <property type="molecule type" value="Genomic_DNA"/>
</dbReference>
<protein>
    <submittedName>
        <fullName evidence="3">Uncharacterized protein</fullName>
    </submittedName>
</protein>
<evidence type="ECO:0000313" key="1">
    <source>
        <dbReference type="EMBL" id="KAG2905239.1"/>
    </source>
</evidence>
<name>A0A329RX30_9STRA</name>
<dbReference type="AlphaFoldDB" id="A0A329RX30"/>
<evidence type="ECO:0000313" key="2">
    <source>
        <dbReference type="EMBL" id="KAG3211043.1"/>
    </source>
</evidence>
<reference evidence="2" key="2">
    <citation type="submission" date="2018-05" db="EMBL/GenBank/DDBJ databases">
        <title>Effector identification in a new, highly contiguous assembly of the strawberry crown rot pathogen Phytophthora cactorum.</title>
        <authorList>
            <person name="Armitage A.D."/>
            <person name="Nellist C.F."/>
            <person name="Bates H."/>
            <person name="Vickerstaff R.J."/>
            <person name="Harrison R.J."/>
        </authorList>
    </citation>
    <scope>NUCLEOTIDE SEQUENCE</scope>
    <source>
        <strain evidence="1">4040</strain>
        <strain evidence="2">P421</strain>
    </source>
</reference>
<dbReference type="Proteomes" id="UP000251314">
    <property type="component" value="Unassembled WGS sequence"/>
</dbReference>
<dbReference type="OrthoDB" id="95430at2759"/>
<accession>A0A329RX30</accession>
<sequence length="103" mass="11769">MVARIDDMMKLQFGNFSPNAEYASTLLFQMRWSKNIQEERDAPEQIVAGSMDPKMRAILNLAVYIESPTNVTSSEVLYGNLKNGDRAVRRFLADMVRIQPLRS</sequence>
<dbReference type="EMBL" id="MJFZ01000462">
    <property type="protein sequence ID" value="RAW28879.1"/>
    <property type="molecule type" value="Genomic_DNA"/>
</dbReference>
<gene>
    <name evidence="3" type="ORF">PC110_g14739</name>
    <name evidence="1" type="ORF">PC117_g20798</name>
    <name evidence="2" type="ORF">PC129_g17970</name>
</gene>